<evidence type="ECO:0000313" key="1">
    <source>
        <dbReference type="EMBL" id="SEI75525.1"/>
    </source>
</evidence>
<name>A0A1H6TH21_9BACT</name>
<sequence>MFNFSIKALENKSLTWKQFRYYEKNNRKDPASG</sequence>
<reference evidence="2" key="1">
    <citation type="submission" date="2016-10" db="EMBL/GenBank/DDBJ databases">
        <authorList>
            <person name="Varghese N."/>
            <person name="Submissions S."/>
        </authorList>
    </citation>
    <scope>NUCLEOTIDE SEQUENCE [LARGE SCALE GENOMIC DNA]</scope>
    <source>
        <strain evidence="2">IBRC-M 10761</strain>
    </source>
</reference>
<dbReference type="Proteomes" id="UP000199403">
    <property type="component" value="Unassembled WGS sequence"/>
</dbReference>
<evidence type="ECO:0000313" key="2">
    <source>
        <dbReference type="Proteomes" id="UP000199403"/>
    </source>
</evidence>
<gene>
    <name evidence="1" type="ORF">SAMN05192553_101124</name>
</gene>
<organism evidence="1 2">
    <name type="scientific">Cyclobacterium xiamenense</name>
    <dbReference type="NCBI Taxonomy" id="1297121"/>
    <lineage>
        <taxon>Bacteria</taxon>
        <taxon>Pseudomonadati</taxon>
        <taxon>Bacteroidota</taxon>
        <taxon>Cytophagia</taxon>
        <taxon>Cytophagales</taxon>
        <taxon>Cyclobacteriaceae</taxon>
        <taxon>Cyclobacterium</taxon>
    </lineage>
</organism>
<dbReference type="EMBL" id="FNZH01000001">
    <property type="protein sequence ID" value="SEI75525.1"/>
    <property type="molecule type" value="Genomic_DNA"/>
</dbReference>
<proteinExistence type="predicted"/>
<keyword evidence="2" id="KW-1185">Reference proteome</keyword>
<dbReference type="AlphaFoldDB" id="A0A1H6TH21"/>
<protein>
    <submittedName>
        <fullName evidence="1">Uncharacterized protein</fullName>
    </submittedName>
</protein>
<accession>A0A1H6TH21</accession>